<dbReference type="GO" id="GO:0009143">
    <property type="term" value="P:nucleoside triphosphate catabolic process"/>
    <property type="evidence" value="ECO:0007669"/>
    <property type="project" value="InterPro"/>
</dbReference>
<dbReference type="Proteomes" id="UP000245938">
    <property type="component" value="Unassembled WGS sequence"/>
</dbReference>
<dbReference type="Pfam" id="PF12643">
    <property type="entry name" value="MazG-like"/>
    <property type="match status" value="1"/>
</dbReference>
<gene>
    <name evidence="1" type="ORF">DEX24_11020</name>
</gene>
<dbReference type="Gene3D" id="1.10.287.1080">
    <property type="entry name" value="MazG-like"/>
    <property type="match status" value="1"/>
</dbReference>
<keyword evidence="1" id="KW-0378">Hydrolase</keyword>
<protein>
    <submittedName>
        <fullName evidence="1">Nucleotide pyrophosphohydrolase</fullName>
    </submittedName>
</protein>
<dbReference type="SUPFAM" id="SSF101386">
    <property type="entry name" value="all-alpha NTP pyrophosphatases"/>
    <property type="match status" value="1"/>
</dbReference>
<dbReference type="AlphaFoldDB" id="A0A2U3AK80"/>
<accession>A0A2U3AK80</accession>
<sequence>MQKIINEVVDFRKQRDWHLEQDPRSLAISVSLEASELLECFQWTSGAQAVDKYPQEIKEEMADVLIYLIALADTMAIDLSKAVSEKLVKNTVKYPVPQK</sequence>
<reference evidence="1 2" key="1">
    <citation type="submission" date="2018-05" db="EMBL/GenBank/DDBJ databases">
        <title>Kurthia sibirica genome sequence.</title>
        <authorList>
            <person name="Maclea K.S."/>
            <person name="Goen A.E."/>
        </authorList>
    </citation>
    <scope>NUCLEOTIDE SEQUENCE [LARGE SCALE GENOMIC DNA]</scope>
    <source>
        <strain evidence="1 2">ATCC 49154</strain>
    </source>
</reference>
<evidence type="ECO:0000313" key="1">
    <source>
        <dbReference type="EMBL" id="PWI24937.1"/>
    </source>
</evidence>
<dbReference type="PANTHER" id="PTHR46523">
    <property type="entry name" value="DCTP PYROPHOSPHATASE 1"/>
    <property type="match status" value="1"/>
</dbReference>
<evidence type="ECO:0000313" key="2">
    <source>
        <dbReference type="Proteomes" id="UP000245938"/>
    </source>
</evidence>
<dbReference type="OrthoDB" id="9791898at2"/>
<dbReference type="EMBL" id="QFVR01000014">
    <property type="protein sequence ID" value="PWI24937.1"/>
    <property type="molecule type" value="Genomic_DNA"/>
</dbReference>
<dbReference type="InterPro" id="IPR025984">
    <property type="entry name" value="DCTPP"/>
</dbReference>
<dbReference type="CDD" id="cd11537">
    <property type="entry name" value="NTP-PPase_RS21-C6_like"/>
    <property type="match status" value="1"/>
</dbReference>
<dbReference type="GO" id="GO:0047429">
    <property type="term" value="F:nucleoside triphosphate diphosphatase activity"/>
    <property type="evidence" value="ECO:0007669"/>
    <property type="project" value="InterPro"/>
</dbReference>
<dbReference type="PIRSF" id="PIRSF029826">
    <property type="entry name" value="UCP029826_pph"/>
    <property type="match status" value="1"/>
</dbReference>
<keyword evidence="2" id="KW-1185">Reference proteome</keyword>
<organism evidence="1 2">
    <name type="scientific">Kurthia sibirica</name>
    <dbReference type="NCBI Taxonomy" id="202750"/>
    <lineage>
        <taxon>Bacteria</taxon>
        <taxon>Bacillati</taxon>
        <taxon>Bacillota</taxon>
        <taxon>Bacilli</taxon>
        <taxon>Bacillales</taxon>
        <taxon>Caryophanaceae</taxon>
        <taxon>Kurthia</taxon>
    </lineage>
</organism>
<proteinExistence type="predicted"/>
<dbReference type="InterPro" id="IPR052555">
    <property type="entry name" value="dCTP_Pyrophosphatase"/>
</dbReference>
<dbReference type="PANTHER" id="PTHR46523:SF1">
    <property type="entry name" value="DCTP PYROPHOSPHATASE 1"/>
    <property type="match status" value="1"/>
</dbReference>
<name>A0A2U3AK80_9BACL</name>
<comment type="caution">
    <text evidence="1">The sequence shown here is derived from an EMBL/GenBank/DDBJ whole genome shotgun (WGS) entry which is preliminary data.</text>
</comment>
<dbReference type="RefSeq" id="WP_109306480.1">
    <property type="nucleotide sequence ID" value="NZ_BJUF01000005.1"/>
</dbReference>